<protein>
    <recommendedName>
        <fullName evidence="4">WD40 repeat domain-containing protein</fullName>
    </recommendedName>
</protein>
<dbReference type="Pfam" id="PF07676">
    <property type="entry name" value="PD40"/>
    <property type="match status" value="1"/>
</dbReference>
<reference evidence="2 3" key="1">
    <citation type="submission" date="2020-08" db="EMBL/GenBank/DDBJ databases">
        <title>Sequencing the genomes of 1000 actinobacteria strains.</title>
        <authorList>
            <person name="Klenk H.-P."/>
        </authorList>
    </citation>
    <scope>NUCLEOTIDE SEQUENCE [LARGE SCALE GENOMIC DNA]</scope>
    <source>
        <strain evidence="2 3">DSM 45362</strain>
    </source>
</reference>
<dbReference type="SUPFAM" id="SSF82171">
    <property type="entry name" value="DPP6 N-terminal domain-like"/>
    <property type="match status" value="1"/>
</dbReference>
<evidence type="ECO:0008006" key="4">
    <source>
        <dbReference type="Google" id="ProtNLM"/>
    </source>
</evidence>
<sequence length="422" mass="44632">MKTFLAELAEEAPVARASVDVMWHAGRRRRRRTRALTVAAAVAALAAAIAPVALPGTAPRPRPADGELPALPRSVSVPYLWHRTLGEAPNGPALAVLGPMRKILTNVGDDPLDLPGQLARTGATVVIGQDGSYRLIHGAAGPVVLSPDGRHLAESASVEEGVTPLLRLIDLTSGTAREVPGDLVLAWWPDSSRLLARDSLGALISIDTATLVERTIALPGGIVGAAVSPDGTRIAYEVDPQPGTPGWHALIVSDVRGLPEARWELSDSQRLAGPAAWAPDGRSVALLDGIDDEDRSVLRWDIADGRATSLGSMRGRPPQQVVGWRGGRPVLTVGDGRTENVSVGLLRADGTLETLMTTDGSSLQLPQQLVNRDVPSGPPLDPPTFEPATWFCWVVGTAALIIAALATVLIRLRRRRRQLGAH</sequence>
<proteinExistence type="predicted"/>
<accession>A0A841BPN6</accession>
<dbReference type="RefSeq" id="WP_184834966.1">
    <property type="nucleotide sequence ID" value="NZ_JACHMN010000002.1"/>
</dbReference>
<feature type="transmembrane region" description="Helical" evidence="1">
    <location>
        <begin position="35"/>
        <end position="54"/>
    </location>
</feature>
<feature type="transmembrane region" description="Helical" evidence="1">
    <location>
        <begin position="388"/>
        <end position="410"/>
    </location>
</feature>
<dbReference type="Gene3D" id="2.120.10.30">
    <property type="entry name" value="TolB, C-terminal domain"/>
    <property type="match status" value="1"/>
</dbReference>
<keyword evidence="1" id="KW-1133">Transmembrane helix</keyword>
<gene>
    <name evidence="2" type="ORF">F4553_002159</name>
</gene>
<dbReference type="InterPro" id="IPR011659">
    <property type="entry name" value="WD40"/>
</dbReference>
<evidence type="ECO:0000313" key="2">
    <source>
        <dbReference type="EMBL" id="MBB5868780.1"/>
    </source>
</evidence>
<dbReference type="InterPro" id="IPR011042">
    <property type="entry name" value="6-blade_b-propeller_TolB-like"/>
</dbReference>
<organism evidence="2 3">
    <name type="scientific">Allocatelliglobosispora scoriae</name>
    <dbReference type="NCBI Taxonomy" id="643052"/>
    <lineage>
        <taxon>Bacteria</taxon>
        <taxon>Bacillati</taxon>
        <taxon>Actinomycetota</taxon>
        <taxon>Actinomycetes</taxon>
        <taxon>Micromonosporales</taxon>
        <taxon>Micromonosporaceae</taxon>
        <taxon>Allocatelliglobosispora</taxon>
    </lineage>
</organism>
<comment type="caution">
    <text evidence="2">The sequence shown here is derived from an EMBL/GenBank/DDBJ whole genome shotgun (WGS) entry which is preliminary data.</text>
</comment>
<keyword evidence="1" id="KW-0812">Transmembrane</keyword>
<evidence type="ECO:0000256" key="1">
    <source>
        <dbReference type="SAM" id="Phobius"/>
    </source>
</evidence>
<evidence type="ECO:0000313" key="3">
    <source>
        <dbReference type="Proteomes" id="UP000587527"/>
    </source>
</evidence>
<keyword evidence="1" id="KW-0472">Membrane</keyword>
<dbReference type="AlphaFoldDB" id="A0A841BPN6"/>
<dbReference type="Proteomes" id="UP000587527">
    <property type="component" value="Unassembled WGS sequence"/>
</dbReference>
<dbReference type="EMBL" id="JACHMN010000002">
    <property type="protein sequence ID" value="MBB5868780.1"/>
    <property type="molecule type" value="Genomic_DNA"/>
</dbReference>
<name>A0A841BPN6_9ACTN</name>
<keyword evidence="3" id="KW-1185">Reference proteome</keyword>